<dbReference type="EMBL" id="UINC01081044">
    <property type="protein sequence ID" value="SVC24547.1"/>
    <property type="molecule type" value="Genomic_DNA"/>
</dbReference>
<keyword evidence="1" id="KW-1133">Transmembrane helix</keyword>
<evidence type="ECO:0000313" key="2">
    <source>
        <dbReference type="EMBL" id="SVC24547.1"/>
    </source>
</evidence>
<keyword evidence="1" id="KW-0812">Transmembrane</keyword>
<gene>
    <name evidence="2" type="ORF">METZ01_LOCUS277401</name>
</gene>
<protein>
    <submittedName>
        <fullName evidence="2">Uncharacterized protein</fullName>
    </submittedName>
</protein>
<name>A0A382KNP9_9ZZZZ</name>
<proteinExistence type="predicted"/>
<organism evidence="2">
    <name type="scientific">marine metagenome</name>
    <dbReference type="NCBI Taxonomy" id="408172"/>
    <lineage>
        <taxon>unclassified sequences</taxon>
        <taxon>metagenomes</taxon>
        <taxon>ecological metagenomes</taxon>
    </lineage>
</organism>
<feature type="transmembrane region" description="Helical" evidence="1">
    <location>
        <begin position="7"/>
        <end position="27"/>
    </location>
</feature>
<dbReference type="AlphaFoldDB" id="A0A382KNP9"/>
<sequence>MKHLKNLGKYLLIIAIGLLSLFVEYIFRDYIGGLAILAVFAAIAAFFCIFLIVSYLIVLLLKAIVTPLVSKDVKGIVFKSFSKIFSPLASEKEEGKVFYSWVYVLAILILMFYLAQDWFVASNPQI</sequence>
<accession>A0A382KNP9</accession>
<feature type="transmembrane region" description="Helical" evidence="1">
    <location>
        <begin position="33"/>
        <end position="61"/>
    </location>
</feature>
<feature type="transmembrane region" description="Helical" evidence="1">
    <location>
        <begin position="97"/>
        <end position="115"/>
    </location>
</feature>
<evidence type="ECO:0000256" key="1">
    <source>
        <dbReference type="SAM" id="Phobius"/>
    </source>
</evidence>
<reference evidence="2" key="1">
    <citation type="submission" date="2018-05" db="EMBL/GenBank/DDBJ databases">
        <authorList>
            <person name="Lanie J.A."/>
            <person name="Ng W.-L."/>
            <person name="Kazmierczak K.M."/>
            <person name="Andrzejewski T.M."/>
            <person name="Davidsen T.M."/>
            <person name="Wayne K.J."/>
            <person name="Tettelin H."/>
            <person name="Glass J.I."/>
            <person name="Rusch D."/>
            <person name="Podicherti R."/>
            <person name="Tsui H.-C.T."/>
            <person name="Winkler M.E."/>
        </authorList>
    </citation>
    <scope>NUCLEOTIDE SEQUENCE</scope>
</reference>
<keyword evidence="1" id="KW-0472">Membrane</keyword>